<comment type="caution">
    <text evidence="2">The sequence shown here is derived from an EMBL/GenBank/DDBJ whole genome shotgun (WGS) entry which is preliminary data.</text>
</comment>
<feature type="compositionally biased region" description="Basic residues" evidence="1">
    <location>
        <begin position="80"/>
        <end position="91"/>
    </location>
</feature>
<sequence>MVRRRKHSSSYSTTKGGMAEGDGQGEASAVGYDYSRSERRLDRPELKANARTYHFRGSDVLHYDSKDEETTWLRVRVHPPRLRAHNTRGKRAQTAPPVDGETARSPSTIEGEGGELIERSINPSIDRPVDRRIGTASERV</sequence>
<accession>A0AAN9TCM8</accession>
<proteinExistence type="predicted"/>
<dbReference type="AlphaFoldDB" id="A0AAN9TCM8"/>
<organism evidence="2 3">
    <name type="scientific">Parthenolecanium corni</name>
    <dbReference type="NCBI Taxonomy" id="536013"/>
    <lineage>
        <taxon>Eukaryota</taxon>
        <taxon>Metazoa</taxon>
        <taxon>Ecdysozoa</taxon>
        <taxon>Arthropoda</taxon>
        <taxon>Hexapoda</taxon>
        <taxon>Insecta</taxon>
        <taxon>Pterygota</taxon>
        <taxon>Neoptera</taxon>
        <taxon>Paraneoptera</taxon>
        <taxon>Hemiptera</taxon>
        <taxon>Sternorrhyncha</taxon>
        <taxon>Coccoidea</taxon>
        <taxon>Coccidae</taxon>
        <taxon>Parthenolecanium</taxon>
    </lineage>
</organism>
<feature type="region of interest" description="Disordered" evidence="1">
    <location>
        <begin position="80"/>
        <end position="140"/>
    </location>
</feature>
<dbReference type="Proteomes" id="UP001367676">
    <property type="component" value="Unassembled WGS sequence"/>
</dbReference>
<name>A0AAN9TCM8_9HEMI</name>
<evidence type="ECO:0000256" key="1">
    <source>
        <dbReference type="SAM" id="MobiDB-lite"/>
    </source>
</evidence>
<reference evidence="2 3" key="1">
    <citation type="submission" date="2024-03" db="EMBL/GenBank/DDBJ databases">
        <title>Adaptation during the transition from Ophiocordyceps entomopathogen to insect associate is accompanied by gene loss and intensified selection.</title>
        <authorList>
            <person name="Ward C.M."/>
            <person name="Onetto C.A."/>
            <person name="Borneman A.R."/>
        </authorList>
    </citation>
    <scope>NUCLEOTIDE SEQUENCE [LARGE SCALE GENOMIC DNA]</scope>
    <source>
        <strain evidence="2">AWRI1</strain>
        <tissue evidence="2">Single Adult Female</tissue>
    </source>
</reference>
<keyword evidence="3" id="KW-1185">Reference proteome</keyword>
<feature type="region of interest" description="Disordered" evidence="1">
    <location>
        <begin position="1"/>
        <end position="45"/>
    </location>
</feature>
<feature type="compositionally biased region" description="Basic and acidic residues" evidence="1">
    <location>
        <begin position="35"/>
        <end position="45"/>
    </location>
</feature>
<gene>
    <name evidence="2" type="ORF">V9T40_004791</name>
</gene>
<feature type="compositionally biased region" description="Basic and acidic residues" evidence="1">
    <location>
        <begin position="127"/>
        <end position="140"/>
    </location>
</feature>
<dbReference type="EMBL" id="JBBCAQ010000032">
    <property type="protein sequence ID" value="KAK7583828.1"/>
    <property type="molecule type" value="Genomic_DNA"/>
</dbReference>
<protein>
    <submittedName>
        <fullName evidence="2">Uncharacterized protein</fullName>
    </submittedName>
</protein>
<evidence type="ECO:0000313" key="2">
    <source>
        <dbReference type="EMBL" id="KAK7583828.1"/>
    </source>
</evidence>
<evidence type="ECO:0000313" key="3">
    <source>
        <dbReference type="Proteomes" id="UP001367676"/>
    </source>
</evidence>